<protein>
    <submittedName>
        <fullName evidence="2">Uncharacterized protein</fullName>
    </submittedName>
</protein>
<dbReference type="Proteomes" id="UP000219799">
    <property type="component" value="Chromosome 1"/>
</dbReference>
<proteinExistence type="predicted"/>
<accession>A0A1C3KLH2</accession>
<gene>
    <name evidence="2" type="primary">PmlGA01_010016100</name>
    <name evidence="2" type="ORF">PMLGA01_010016100</name>
</gene>
<name>A0A1C3KLH2_PLAMA</name>
<dbReference type="EMBL" id="LT594489">
    <property type="protein sequence ID" value="SBT74764.1"/>
    <property type="molecule type" value="Genomic_DNA"/>
</dbReference>
<dbReference type="AlphaFoldDB" id="A0A1C3KLH2"/>
<evidence type="ECO:0000313" key="3">
    <source>
        <dbReference type="Proteomes" id="UP000219799"/>
    </source>
</evidence>
<keyword evidence="1" id="KW-0732">Signal</keyword>
<reference evidence="2 3" key="1">
    <citation type="submission" date="2016-06" db="EMBL/GenBank/DDBJ databases">
        <authorList>
            <consortium name="Pathogen Informatics"/>
        </authorList>
    </citation>
    <scope>NUCLEOTIDE SEQUENCE [LARGE SCALE GENOMIC DNA]</scope>
    <source>
        <strain evidence="2">PmlGA01</strain>
    </source>
</reference>
<evidence type="ECO:0000313" key="2">
    <source>
        <dbReference type="EMBL" id="SBT74764.1"/>
    </source>
</evidence>
<organism evidence="2 3">
    <name type="scientific">Plasmodium malariae</name>
    <dbReference type="NCBI Taxonomy" id="5858"/>
    <lineage>
        <taxon>Eukaryota</taxon>
        <taxon>Sar</taxon>
        <taxon>Alveolata</taxon>
        <taxon>Apicomplexa</taxon>
        <taxon>Aconoidasida</taxon>
        <taxon>Haemosporida</taxon>
        <taxon>Plasmodiidae</taxon>
        <taxon>Plasmodium</taxon>
        <taxon>Plasmodium (Plasmodium)</taxon>
    </lineage>
</organism>
<evidence type="ECO:0000256" key="1">
    <source>
        <dbReference type="SAM" id="SignalP"/>
    </source>
</evidence>
<feature type="signal peptide" evidence="1">
    <location>
        <begin position="1"/>
        <end position="26"/>
    </location>
</feature>
<sequence>MSKILSRRIICLNVLALMLLQRNLFCLKLKNKKNLINRFVIAKGMGKYNFIYSSSVVSKKRNNDLYDFERSVDKVTGHFMKDKELFLEVDKKQKIIEEIEKMKILEYDHVKNYLDTLSENDVYEEVINHKIYLYRKNNEKEKQNNLIKVQNFLNPYIIGLRKKKAKEKVEYLIASMLKGDNIDQIITDMFNKRLIDVYLLTFIDDKIMEAHTKLVKNDKINFNTNNYNKEEEDISISEKILRTLKDRIIAQQKLNKKGTYDFTRILFLSTTLDIEEDRAPIIKSIIRSIEQLEEFELYLLDALEYAEENEKMKKYVPHLDLLLNTCKKINPIYSQLLNKQSENVRFFPDNVDLSQLKDL</sequence>
<feature type="chain" id="PRO_5008677842" evidence="1">
    <location>
        <begin position="27"/>
        <end position="359"/>
    </location>
</feature>
<dbReference type="VEuPathDB" id="PlasmoDB:PmUG01_01025000"/>